<dbReference type="AlphaFoldDB" id="A0A1X1YZQ8"/>
<evidence type="ECO:0000313" key="5">
    <source>
        <dbReference type="Proteomes" id="UP000193529"/>
    </source>
</evidence>
<name>A0A1X1YZQ8_9MYCO</name>
<keyword evidence="5" id="KW-1185">Reference proteome</keyword>
<gene>
    <name evidence="4" type="ORF">AWC19_22215</name>
</gene>
<evidence type="ECO:0008006" key="6">
    <source>
        <dbReference type="Google" id="ProtNLM"/>
    </source>
</evidence>
<evidence type="ECO:0000256" key="1">
    <source>
        <dbReference type="SAM" id="MobiDB-lite"/>
    </source>
</evidence>
<sequence>MAIFGRMTARQRLRRATRESLEIPAFSSPVDCTPWVTGGLWPAELSVVTPETAALAEYLRADLQRITRSANDELKMIKLAGMPDFVRQAEEARVIDEARARAARRVESTMRQWQEIKAAASAGHWRPAHAEDLAPADLDATQVIPAVRDVEAAEAAEPPEPSEPVVEAPADAVAVPDGAWVPEHNDAPAADESDTPEATESRHRAGDDENTDEVVAVPSESAAIEPAVASEPPAVDEAAAVSEPAVASEPPVAAESGEQRLRRLLAFVVRQEPRLNWAIADRDDGTTALVTDLAHGWIPSDIAVPAGVRLLEPERRSGKVSALVGAHTRMVTYAPGDSLGWLDDFAGATASLRPRELPPVADLGWELSQATHWRDGLPRMVHTLARAAAAGTGVAEEEIDLLRVHRDTARYQLLTQYPNVNPALLLNCLLLAATEGAVTGDSISANYHLAWFQTLSAAQGAP</sequence>
<feature type="domain" description="DUF5632" evidence="3">
    <location>
        <begin position="256"/>
        <end position="335"/>
    </location>
</feature>
<dbReference type="InterPro" id="IPR040604">
    <property type="entry name" value="DUF5632"/>
</dbReference>
<dbReference type="RefSeq" id="WP_085081279.1">
    <property type="nucleotide sequence ID" value="NZ_JACKRZ010000284.1"/>
</dbReference>
<evidence type="ECO:0000259" key="3">
    <source>
        <dbReference type="Pfam" id="PF18646"/>
    </source>
</evidence>
<evidence type="ECO:0000259" key="2">
    <source>
        <dbReference type="Pfam" id="PF18645"/>
    </source>
</evidence>
<protein>
    <recommendedName>
        <fullName evidence="6">Vegetative cell wall protein</fullName>
    </recommendedName>
</protein>
<dbReference type="Proteomes" id="UP000193529">
    <property type="component" value="Unassembled WGS sequence"/>
</dbReference>
<reference evidence="4 5" key="1">
    <citation type="submission" date="2016-01" db="EMBL/GenBank/DDBJ databases">
        <title>The new phylogeny of the genus Mycobacterium.</title>
        <authorList>
            <person name="Tarcisio F."/>
            <person name="Conor M."/>
            <person name="Antonella G."/>
            <person name="Elisabetta G."/>
            <person name="Giulia F.S."/>
            <person name="Sara T."/>
            <person name="Anna F."/>
            <person name="Clotilde B."/>
            <person name="Roberto B."/>
            <person name="Veronica D.S."/>
            <person name="Fabio R."/>
            <person name="Monica P."/>
            <person name="Olivier J."/>
            <person name="Enrico T."/>
            <person name="Nicola S."/>
        </authorList>
    </citation>
    <scope>NUCLEOTIDE SEQUENCE [LARGE SCALE GENOMIC DNA]</scope>
    <source>
        <strain evidence="4 5">DSM 44572</strain>
    </source>
</reference>
<dbReference type="InterPro" id="IPR040833">
    <property type="entry name" value="DUF5631"/>
</dbReference>
<comment type="caution">
    <text evidence="4">The sequence shown here is derived from an EMBL/GenBank/DDBJ whole genome shotgun (WGS) entry which is preliminary data.</text>
</comment>
<dbReference type="EMBL" id="LQPJ01000154">
    <property type="protein sequence ID" value="ORW16524.1"/>
    <property type="molecule type" value="Genomic_DNA"/>
</dbReference>
<proteinExistence type="predicted"/>
<organism evidence="4 5">
    <name type="scientific">Mycobacterium palustre</name>
    <dbReference type="NCBI Taxonomy" id="153971"/>
    <lineage>
        <taxon>Bacteria</taxon>
        <taxon>Bacillati</taxon>
        <taxon>Actinomycetota</taxon>
        <taxon>Actinomycetes</taxon>
        <taxon>Mycobacteriales</taxon>
        <taxon>Mycobacteriaceae</taxon>
        <taxon>Mycobacterium</taxon>
        <taxon>Mycobacterium simiae complex</taxon>
    </lineage>
</organism>
<feature type="region of interest" description="Disordered" evidence="1">
    <location>
        <begin position="224"/>
        <end position="255"/>
    </location>
</feature>
<dbReference type="Pfam" id="PF18645">
    <property type="entry name" value="DUF5631"/>
    <property type="match status" value="1"/>
</dbReference>
<feature type="domain" description="DUF5631" evidence="2">
    <location>
        <begin position="361"/>
        <end position="455"/>
    </location>
</feature>
<evidence type="ECO:0000313" key="4">
    <source>
        <dbReference type="EMBL" id="ORW16524.1"/>
    </source>
</evidence>
<dbReference type="STRING" id="153971.AWC19_22215"/>
<feature type="region of interest" description="Disordered" evidence="1">
    <location>
        <begin position="178"/>
        <end position="212"/>
    </location>
</feature>
<accession>A0A1X1YZQ8</accession>
<dbReference type="Pfam" id="PF18646">
    <property type="entry name" value="DUF5632"/>
    <property type="match status" value="1"/>
</dbReference>